<proteinExistence type="predicted"/>
<organism evidence="2 3">
    <name type="scientific">Halopseudomonas pertucinogena</name>
    <dbReference type="NCBI Taxonomy" id="86175"/>
    <lineage>
        <taxon>Bacteria</taxon>
        <taxon>Pseudomonadati</taxon>
        <taxon>Pseudomonadota</taxon>
        <taxon>Gammaproteobacteria</taxon>
        <taxon>Pseudomonadales</taxon>
        <taxon>Pseudomonadaceae</taxon>
        <taxon>Halopseudomonas</taxon>
    </lineage>
</organism>
<dbReference type="EMBL" id="BMNN01000003">
    <property type="protein sequence ID" value="GGJ01181.1"/>
    <property type="molecule type" value="Genomic_DNA"/>
</dbReference>
<gene>
    <name evidence="2" type="ORF">GCM10009083_17460</name>
</gene>
<evidence type="ECO:0000313" key="3">
    <source>
        <dbReference type="Proteomes" id="UP000633263"/>
    </source>
</evidence>
<keyword evidence="1" id="KW-1133">Transmembrane helix</keyword>
<feature type="transmembrane region" description="Helical" evidence="1">
    <location>
        <begin position="74"/>
        <end position="96"/>
    </location>
</feature>
<feature type="transmembrane region" description="Helical" evidence="1">
    <location>
        <begin position="42"/>
        <end position="62"/>
    </location>
</feature>
<reference evidence="3" key="1">
    <citation type="journal article" date="2019" name="Int. J. Syst. Evol. Microbiol.">
        <title>The Global Catalogue of Microorganisms (GCM) 10K type strain sequencing project: providing services to taxonomists for standard genome sequencing and annotation.</title>
        <authorList>
            <consortium name="The Broad Institute Genomics Platform"/>
            <consortium name="The Broad Institute Genome Sequencing Center for Infectious Disease"/>
            <person name="Wu L."/>
            <person name="Ma J."/>
        </authorList>
    </citation>
    <scope>NUCLEOTIDE SEQUENCE [LARGE SCALE GENOMIC DNA]</scope>
    <source>
        <strain evidence="3">JCM 11590</strain>
    </source>
</reference>
<name>A0ABQ2CQ79_9GAMM</name>
<evidence type="ECO:0000256" key="1">
    <source>
        <dbReference type="SAM" id="Phobius"/>
    </source>
</evidence>
<keyword evidence="3" id="KW-1185">Reference proteome</keyword>
<protein>
    <submittedName>
        <fullName evidence="2">Uncharacterized protein</fullName>
    </submittedName>
</protein>
<sequence>MTTGLFATLAGLFDLAKLAFEQRKEHDLWSASEWARLMRGTGQAALAGTYGAVGGYAAYMHLAGRWDAARATSWFVRGASLVGWAMLLVEGLYLVWRHFTHRSEMQSFLEQCCWGTKRRWGDTAEDQGKEFQVLVNMLFTPGIEVDTTLVTRTPGSTRVGKSGLLLMPGRETSAIRFVLPGAEPETTRLGIKVAAVTSSGVVRDVTSAWEESVKSEWLPIQEGMGLKLTGRVAELSEGEHLEVRVLYYSPLAALGGAVDEATPVVGGKMGMRYLIKGGRITRHANHEGALPSDSLPVTKAISKEKLRPWNSA</sequence>
<accession>A0ABQ2CQ79</accession>
<comment type="caution">
    <text evidence="2">The sequence shown here is derived from an EMBL/GenBank/DDBJ whole genome shotgun (WGS) entry which is preliminary data.</text>
</comment>
<evidence type="ECO:0000313" key="2">
    <source>
        <dbReference type="EMBL" id="GGJ01181.1"/>
    </source>
</evidence>
<keyword evidence="1" id="KW-0472">Membrane</keyword>
<dbReference type="Proteomes" id="UP000633263">
    <property type="component" value="Unassembled WGS sequence"/>
</dbReference>
<keyword evidence="1" id="KW-0812">Transmembrane</keyword>